<gene>
    <name evidence="2" type="ORF">G2W53_043763</name>
</gene>
<evidence type="ECO:0000313" key="3">
    <source>
        <dbReference type="Proteomes" id="UP000634136"/>
    </source>
</evidence>
<proteinExistence type="predicted"/>
<name>A0A834W0H0_9FABA</name>
<dbReference type="Proteomes" id="UP000634136">
    <property type="component" value="Unassembled WGS sequence"/>
</dbReference>
<comment type="caution">
    <text evidence="2">The sequence shown here is derived from an EMBL/GenBank/DDBJ whole genome shotgun (WGS) entry which is preliminary data.</text>
</comment>
<sequence length="119" mass="13774">MEEREVVVVEFRTPQHPRFGTNNWGGASPLLARNIPKESLELKYSKLNSQRTRDEVFPTHHTSTNKSDTSGRSGILAKLLFFGKNKTSTTTTTTFGWNSKKRRWLPRLDPQNRWPQGWC</sequence>
<dbReference type="OrthoDB" id="1362815at2759"/>
<evidence type="ECO:0000313" key="2">
    <source>
        <dbReference type="EMBL" id="KAF7804652.1"/>
    </source>
</evidence>
<feature type="compositionally biased region" description="Polar residues" evidence="1">
    <location>
        <begin position="60"/>
        <end position="70"/>
    </location>
</feature>
<evidence type="ECO:0000256" key="1">
    <source>
        <dbReference type="SAM" id="MobiDB-lite"/>
    </source>
</evidence>
<dbReference type="AlphaFoldDB" id="A0A834W0H0"/>
<accession>A0A834W0H0</accession>
<dbReference type="EMBL" id="JAAIUW010000013">
    <property type="protein sequence ID" value="KAF7804652.1"/>
    <property type="molecule type" value="Genomic_DNA"/>
</dbReference>
<protein>
    <submittedName>
        <fullName evidence="2">Uncharacterized protein</fullName>
    </submittedName>
</protein>
<keyword evidence="3" id="KW-1185">Reference proteome</keyword>
<feature type="region of interest" description="Disordered" evidence="1">
    <location>
        <begin position="51"/>
        <end position="70"/>
    </location>
</feature>
<reference evidence="2" key="1">
    <citation type="submission" date="2020-09" db="EMBL/GenBank/DDBJ databases">
        <title>Genome-Enabled Discovery of Anthraquinone Biosynthesis in Senna tora.</title>
        <authorList>
            <person name="Kang S.-H."/>
            <person name="Pandey R.P."/>
            <person name="Lee C.-M."/>
            <person name="Sim J.-S."/>
            <person name="Jeong J.-T."/>
            <person name="Choi B.-S."/>
            <person name="Jung M."/>
            <person name="Ginzburg D."/>
            <person name="Zhao K."/>
            <person name="Won S.Y."/>
            <person name="Oh T.-J."/>
            <person name="Yu Y."/>
            <person name="Kim N.-H."/>
            <person name="Lee O.R."/>
            <person name="Lee T.-H."/>
            <person name="Bashyal P."/>
            <person name="Kim T.-S."/>
            <person name="Lee W.-H."/>
            <person name="Kawkins C."/>
            <person name="Kim C.-K."/>
            <person name="Kim J.S."/>
            <person name="Ahn B.O."/>
            <person name="Rhee S.Y."/>
            <person name="Sohng J.K."/>
        </authorList>
    </citation>
    <scope>NUCLEOTIDE SEQUENCE</scope>
    <source>
        <tissue evidence="2">Leaf</tissue>
    </source>
</reference>
<organism evidence="2 3">
    <name type="scientific">Senna tora</name>
    <dbReference type="NCBI Taxonomy" id="362788"/>
    <lineage>
        <taxon>Eukaryota</taxon>
        <taxon>Viridiplantae</taxon>
        <taxon>Streptophyta</taxon>
        <taxon>Embryophyta</taxon>
        <taxon>Tracheophyta</taxon>
        <taxon>Spermatophyta</taxon>
        <taxon>Magnoliopsida</taxon>
        <taxon>eudicotyledons</taxon>
        <taxon>Gunneridae</taxon>
        <taxon>Pentapetalae</taxon>
        <taxon>rosids</taxon>
        <taxon>fabids</taxon>
        <taxon>Fabales</taxon>
        <taxon>Fabaceae</taxon>
        <taxon>Caesalpinioideae</taxon>
        <taxon>Cassia clade</taxon>
        <taxon>Senna</taxon>
    </lineage>
</organism>